<dbReference type="Pfam" id="PF13692">
    <property type="entry name" value="Glyco_trans_1_4"/>
    <property type="match status" value="1"/>
</dbReference>
<dbReference type="SUPFAM" id="SSF53756">
    <property type="entry name" value="UDP-Glycosyltransferase/glycogen phosphorylase"/>
    <property type="match status" value="1"/>
</dbReference>
<gene>
    <name evidence="6" type="ORF">EV378_0235</name>
</gene>
<dbReference type="PANTHER" id="PTHR43025:SF3">
    <property type="entry name" value="MONOGALACTOSYLDIACYLGLYCEROL SYNTHASE 1, CHLOROPLASTIC"/>
    <property type="match status" value="1"/>
</dbReference>
<dbReference type="GO" id="GO:0016758">
    <property type="term" value="F:hexosyltransferase activity"/>
    <property type="evidence" value="ECO:0007669"/>
    <property type="project" value="InterPro"/>
</dbReference>
<dbReference type="PANTHER" id="PTHR43025">
    <property type="entry name" value="MONOGALACTOSYLDIACYLGLYCEROL SYNTHASE"/>
    <property type="match status" value="1"/>
</dbReference>
<dbReference type="InterPro" id="IPR050519">
    <property type="entry name" value="Glycosyltransf_28_UgtP"/>
</dbReference>
<evidence type="ECO:0000256" key="2">
    <source>
        <dbReference type="ARBA" id="ARBA00022676"/>
    </source>
</evidence>
<dbReference type="InterPro" id="IPR009695">
    <property type="entry name" value="Diacylglyc_glucosyltr_N"/>
</dbReference>
<evidence type="ECO:0000256" key="3">
    <source>
        <dbReference type="ARBA" id="ARBA00022679"/>
    </source>
</evidence>
<accession>A0A4R1HT43</accession>
<comment type="similarity">
    <text evidence="1">Belongs to the glycosyltransferase 28 family.</text>
</comment>
<dbReference type="Gene3D" id="3.40.50.2000">
    <property type="entry name" value="Glycogen Phosphorylase B"/>
    <property type="match status" value="1"/>
</dbReference>
<dbReference type="GO" id="GO:0009247">
    <property type="term" value="P:glycolipid biosynthetic process"/>
    <property type="evidence" value="ECO:0007669"/>
    <property type="project" value="InterPro"/>
</dbReference>
<dbReference type="Pfam" id="PF06925">
    <property type="entry name" value="MGDG_synth"/>
    <property type="match status" value="1"/>
</dbReference>
<evidence type="ECO:0000256" key="4">
    <source>
        <dbReference type="SAM" id="MobiDB-lite"/>
    </source>
</evidence>
<keyword evidence="2" id="KW-0328">Glycosyltransferase</keyword>
<dbReference type="GO" id="GO:0016020">
    <property type="term" value="C:membrane"/>
    <property type="evidence" value="ECO:0007669"/>
    <property type="project" value="GOC"/>
</dbReference>
<name>A0A4R1HT43_PSEEN</name>
<keyword evidence="7" id="KW-1185">Reference proteome</keyword>
<feature type="region of interest" description="Disordered" evidence="4">
    <location>
        <begin position="25"/>
        <end position="44"/>
    </location>
</feature>
<evidence type="ECO:0000313" key="7">
    <source>
        <dbReference type="Proteomes" id="UP000295560"/>
    </source>
</evidence>
<dbReference type="Proteomes" id="UP000295560">
    <property type="component" value="Unassembled WGS sequence"/>
</dbReference>
<keyword evidence="3" id="KW-0808">Transferase</keyword>
<protein>
    <submittedName>
        <fullName evidence="6">Monogalactosyldiacylglycerol (MGDG) synthase</fullName>
    </submittedName>
</protein>
<organism evidence="6 7">
    <name type="scientific">Pseudonocardia endophytica</name>
    <dbReference type="NCBI Taxonomy" id="401976"/>
    <lineage>
        <taxon>Bacteria</taxon>
        <taxon>Bacillati</taxon>
        <taxon>Actinomycetota</taxon>
        <taxon>Actinomycetes</taxon>
        <taxon>Pseudonocardiales</taxon>
        <taxon>Pseudonocardiaceae</taxon>
        <taxon>Pseudonocardia</taxon>
    </lineage>
</organism>
<evidence type="ECO:0000313" key="6">
    <source>
        <dbReference type="EMBL" id="TCK24463.1"/>
    </source>
</evidence>
<sequence length="412" mass="43072">MGPSMAERRADRSPNARRLRRRYLRVARGTRDGGAQAGPPTGSGRVVVIGATVGQGHEGAARELSRRLSLHGVDVATYDYLDAVPAAARRVLRDLYAPTVQHAPAVFDGVFRALEHPGTVRRVTEGICTSAEPAILRWSAGADVVVSTYPLGGRTLGELRRSGRLGATAVTYLTDPAAHALWCHPDVDLHLTVTRATARDAGRYGVHAVASGPLCAPGFREQVDRAGARPGVRADLALPPDVPVALLSAGSLGMGDVPRTIDAILHHPTACVLVLCGRNDVLRRRLGGDPRVTALGWRDDVPDLMTAADVLVHNAGGLSLTEALVAGLPAVTYLPIPGHGRANATVLQESGLAPWPRDPAALAAAIDRAHRTRVVGAGPGALSLWPAGADPVDAVRAVLGPPDPDERSVVGL</sequence>
<feature type="domain" description="Diacylglycerol glucosyltransferase N-terminal" evidence="5">
    <location>
        <begin position="57"/>
        <end position="207"/>
    </location>
</feature>
<evidence type="ECO:0000259" key="5">
    <source>
        <dbReference type="Pfam" id="PF06925"/>
    </source>
</evidence>
<evidence type="ECO:0000256" key="1">
    <source>
        <dbReference type="ARBA" id="ARBA00006962"/>
    </source>
</evidence>
<reference evidence="6 7" key="1">
    <citation type="submission" date="2019-03" db="EMBL/GenBank/DDBJ databases">
        <title>Sequencing the genomes of 1000 actinobacteria strains.</title>
        <authorList>
            <person name="Klenk H.-P."/>
        </authorList>
    </citation>
    <scope>NUCLEOTIDE SEQUENCE [LARGE SCALE GENOMIC DNA]</scope>
    <source>
        <strain evidence="6 7">DSM 44969</strain>
    </source>
</reference>
<proteinExistence type="inferred from homology"/>
<dbReference type="EMBL" id="SMFZ01000001">
    <property type="protein sequence ID" value="TCK24463.1"/>
    <property type="molecule type" value="Genomic_DNA"/>
</dbReference>
<comment type="caution">
    <text evidence="6">The sequence shown here is derived from an EMBL/GenBank/DDBJ whole genome shotgun (WGS) entry which is preliminary data.</text>
</comment>
<dbReference type="AlphaFoldDB" id="A0A4R1HT43"/>